<gene>
    <name evidence="1" type="ORF">PoB_007420200</name>
</gene>
<comment type="caution">
    <text evidence="1">The sequence shown here is derived from an EMBL/GenBank/DDBJ whole genome shotgun (WGS) entry which is preliminary data.</text>
</comment>
<dbReference type="EMBL" id="BLXT01008342">
    <property type="protein sequence ID" value="GFO47697.1"/>
    <property type="molecule type" value="Genomic_DNA"/>
</dbReference>
<organism evidence="1 2">
    <name type="scientific">Plakobranchus ocellatus</name>
    <dbReference type="NCBI Taxonomy" id="259542"/>
    <lineage>
        <taxon>Eukaryota</taxon>
        <taxon>Metazoa</taxon>
        <taxon>Spiralia</taxon>
        <taxon>Lophotrochozoa</taxon>
        <taxon>Mollusca</taxon>
        <taxon>Gastropoda</taxon>
        <taxon>Heterobranchia</taxon>
        <taxon>Euthyneura</taxon>
        <taxon>Panpulmonata</taxon>
        <taxon>Sacoglossa</taxon>
        <taxon>Placobranchoidea</taxon>
        <taxon>Plakobranchidae</taxon>
        <taxon>Plakobranchus</taxon>
    </lineage>
</organism>
<reference evidence="1 2" key="1">
    <citation type="journal article" date="2021" name="Elife">
        <title>Chloroplast acquisition without the gene transfer in kleptoplastic sea slugs, Plakobranchus ocellatus.</title>
        <authorList>
            <person name="Maeda T."/>
            <person name="Takahashi S."/>
            <person name="Yoshida T."/>
            <person name="Shimamura S."/>
            <person name="Takaki Y."/>
            <person name="Nagai Y."/>
            <person name="Toyoda A."/>
            <person name="Suzuki Y."/>
            <person name="Arimoto A."/>
            <person name="Ishii H."/>
            <person name="Satoh N."/>
            <person name="Nishiyama T."/>
            <person name="Hasebe M."/>
            <person name="Maruyama T."/>
            <person name="Minagawa J."/>
            <person name="Obokata J."/>
            <person name="Shigenobu S."/>
        </authorList>
    </citation>
    <scope>NUCLEOTIDE SEQUENCE [LARGE SCALE GENOMIC DNA]</scope>
</reference>
<proteinExistence type="predicted"/>
<name>A0AAV4DTL5_9GAST</name>
<sequence length="230" mass="25473">MAQSSQPVTNNDTIIVIDESNPITQRATYSRLMHEMQFRATKNALMNYHEAEQLESKRHAFKIIMNTFTVVAASGLFTGIVKKGKVLANKAGLAGVVGLPICSIGQVFDKSSSELLPNYGQHAKKHIQAAAGWVGVAETARAERLRIDVDPKRRVEEIAAVYSGLVDKKAKVASEVLISQKTHQYFSAHPEIVLDTVKRRGDAYKQFVELEMAHLPLSTGKQETATLFYF</sequence>
<accession>A0AAV4DTL5</accession>
<evidence type="ECO:0000313" key="1">
    <source>
        <dbReference type="EMBL" id="GFO47697.1"/>
    </source>
</evidence>
<dbReference type="AlphaFoldDB" id="A0AAV4DTL5"/>
<protein>
    <recommendedName>
        <fullName evidence="3">SMODS and SLOG-associating 2TM effector domain-containing protein</fullName>
    </recommendedName>
</protein>
<evidence type="ECO:0008006" key="3">
    <source>
        <dbReference type="Google" id="ProtNLM"/>
    </source>
</evidence>
<keyword evidence="2" id="KW-1185">Reference proteome</keyword>
<dbReference type="Proteomes" id="UP000735302">
    <property type="component" value="Unassembled WGS sequence"/>
</dbReference>
<evidence type="ECO:0000313" key="2">
    <source>
        <dbReference type="Proteomes" id="UP000735302"/>
    </source>
</evidence>